<evidence type="ECO:0000313" key="2">
    <source>
        <dbReference type="Proteomes" id="UP001157003"/>
    </source>
</evidence>
<dbReference type="EMBL" id="ON649700">
    <property type="protein sequence ID" value="UVF62391.1"/>
    <property type="molecule type" value="Genomic_DNA"/>
</dbReference>
<protein>
    <submittedName>
        <fullName evidence="1">Uncharacterized protein</fullName>
    </submittedName>
</protein>
<evidence type="ECO:0000313" key="1">
    <source>
        <dbReference type="EMBL" id="UVF62391.1"/>
    </source>
</evidence>
<dbReference type="Proteomes" id="UP001157003">
    <property type="component" value="Segment"/>
</dbReference>
<organism evidence="1 2">
    <name type="scientific">Nitrososphaeria virus YSH_174770</name>
    <dbReference type="NCBI Taxonomy" id="3071322"/>
    <lineage>
        <taxon>Viruses</taxon>
        <taxon>Duplodnaviria</taxon>
        <taxon>Heunggongvirae</taxon>
        <taxon>Uroviricota</taxon>
        <taxon>Caudoviricetes</taxon>
        <taxon>Juravirales</taxon>
        <taxon>Yangangviridae</taxon>
        <taxon>Senitvirus</taxon>
        <taxon>Senitvirus yangshanense</taxon>
    </lineage>
</organism>
<sequence length="49" mass="6091">MEKIDQVIAERQKKIDFLTQRIKDDFHTLDEMEMQLAYFKDLKERMKNE</sequence>
<name>A0A976UBI0_9CAUD</name>
<keyword evidence="2" id="KW-1185">Reference proteome</keyword>
<reference evidence="1 2" key="1">
    <citation type="submission" date="2022-05" db="EMBL/GenBank/DDBJ databases">
        <title>Diverse viruses of marine archaea discovered using metagenomics.</title>
        <authorList>
            <person name="Zhou Y."/>
        </authorList>
    </citation>
    <scope>NUCLEOTIDE SEQUENCE [LARGE SCALE GENOMIC DNA]</scope>
    <source>
        <strain evidence="1">YSH_174770</strain>
    </source>
</reference>
<accession>A0A976UBI0</accession>
<proteinExistence type="predicted"/>